<dbReference type="OrthoDB" id="2033517at2"/>
<sequence length="473" mass="51767">MKIHIVQKGDTLWKIAQKYGVDFEQLKKMNGHLSNPDMIMPGMKIKVPTAGVPVKKEMPKKEAKINMVPKQKIENVEHPYANIKPFVSVDIEAELSPNVPSPEKEKINESQKPSMNEAPEPPVNEAPKPLVNEQPKPIEKETPKPSINEAPKLPMNEPPKPAVNEAPHPPVNEPAKQFVNEPHKISNIAPASEKKKEAEKESKKQLNIPPLSHTIPPVAPNVNINFSNALSNVPPIPPKPENILPGMMKPEAEIESPAEAIEKEETEVDNDTPPVLPKIPYAPIMPQPYLTGVPLIAPLSQYPCVPVTPVLPGAGFYFPFMPAAPSSYPTYPQPFTDQMAESSSHAFPGIEESSSESGEAPPMPDHHAENVAPPTAANIAPTGYSPFPSPALVPYPMTPCAPITPVMQGHGWNPMFYPYMPPSFASYPYQVQPSVAGPAYPFPQASPTPAFLRGEERPFTEPQDAESDDRDEQ</sequence>
<name>A0A1I0SGT0_9BACL</name>
<dbReference type="NCBIfam" id="TIGR02899">
    <property type="entry name" value="spore_safA"/>
    <property type="match status" value="1"/>
</dbReference>
<dbReference type="SMART" id="SM00257">
    <property type="entry name" value="LysM"/>
    <property type="match status" value="1"/>
</dbReference>
<dbReference type="STRING" id="186116.SAMN05192569_1001163"/>
<dbReference type="PANTHER" id="PTHR33734:SF34">
    <property type="entry name" value="SPOIVD-ASSOCIATED FACTOR A"/>
    <property type="match status" value="1"/>
</dbReference>
<feature type="region of interest" description="Disordered" evidence="1">
    <location>
        <begin position="436"/>
        <end position="473"/>
    </location>
</feature>
<accession>A0A1I0SGT0</accession>
<dbReference type="InterPro" id="IPR014248">
    <property type="entry name" value="Spore_coat_assembly_SafA"/>
</dbReference>
<feature type="region of interest" description="Disordered" evidence="1">
    <location>
        <begin position="332"/>
        <end position="377"/>
    </location>
</feature>
<evidence type="ECO:0000313" key="4">
    <source>
        <dbReference type="Proteomes" id="UP000198650"/>
    </source>
</evidence>
<feature type="compositionally biased region" description="Basic and acidic residues" evidence="1">
    <location>
        <begin position="192"/>
        <end position="204"/>
    </location>
</feature>
<evidence type="ECO:0000313" key="3">
    <source>
        <dbReference type="EMBL" id="SFA38715.1"/>
    </source>
</evidence>
<evidence type="ECO:0000256" key="1">
    <source>
        <dbReference type="SAM" id="MobiDB-lite"/>
    </source>
</evidence>
<reference evidence="4" key="1">
    <citation type="submission" date="2016-10" db="EMBL/GenBank/DDBJ databases">
        <authorList>
            <person name="Varghese N."/>
            <person name="Submissions S."/>
        </authorList>
    </citation>
    <scope>NUCLEOTIDE SEQUENCE [LARGE SCALE GENOMIC DNA]</scope>
    <source>
        <strain evidence="4">M1</strain>
    </source>
</reference>
<dbReference type="CDD" id="cd00118">
    <property type="entry name" value="LysM"/>
    <property type="match status" value="1"/>
</dbReference>
<evidence type="ECO:0000259" key="2">
    <source>
        <dbReference type="PROSITE" id="PS51782"/>
    </source>
</evidence>
<dbReference type="AlphaFoldDB" id="A0A1I0SGT0"/>
<dbReference type="PANTHER" id="PTHR33734">
    <property type="entry name" value="LYSM DOMAIN-CONTAINING GPI-ANCHORED PROTEIN 2"/>
    <property type="match status" value="1"/>
</dbReference>
<protein>
    <submittedName>
        <fullName evidence="3">Morphogenetic protein associated with SpoVID</fullName>
    </submittedName>
</protein>
<feature type="compositionally biased region" description="Polar residues" evidence="1">
    <location>
        <begin position="332"/>
        <end position="345"/>
    </location>
</feature>
<gene>
    <name evidence="3" type="ORF">SAMN05192569_1001163</name>
</gene>
<dbReference type="Gene3D" id="3.10.350.10">
    <property type="entry name" value="LysM domain"/>
    <property type="match status" value="1"/>
</dbReference>
<dbReference type="InterPro" id="IPR018392">
    <property type="entry name" value="LysM"/>
</dbReference>
<proteinExistence type="predicted"/>
<feature type="compositionally biased region" description="Pro residues" evidence="1">
    <location>
        <begin position="156"/>
        <end position="172"/>
    </location>
</feature>
<dbReference type="EMBL" id="FOJS01000001">
    <property type="protein sequence ID" value="SFA38715.1"/>
    <property type="molecule type" value="Genomic_DNA"/>
</dbReference>
<dbReference type="GO" id="GO:0008932">
    <property type="term" value="F:lytic endotransglycosylase activity"/>
    <property type="evidence" value="ECO:0007669"/>
    <property type="project" value="TreeGrafter"/>
</dbReference>
<organism evidence="3 4">
    <name type="scientific">Parageobacillus thermantarcticus</name>
    <dbReference type="NCBI Taxonomy" id="186116"/>
    <lineage>
        <taxon>Bacteria</taxon>
        <taxon>Bacillati</taxon>
        <taxon>Bacillota</taxon>
        <taxon>Bacilli</taxon>
        <taxon>Bacillales</taxon>
        <taxon>Anoxybacillaceae</taxon>
        <taxon>Parageobacillus</taxon>
    </lineage>
</organism>
<dbReference type="PROSITE" id="PS51782">
    <property type="entry name" value="LYSM"/>
    <property type="match status" value="1"/>
</dbReference>
<feature type="compositionally biased region" description="Acidic residues" evidence="1">
    <location>
        <begin position="463"/>
        <end position="473"/>
    </location>
</feature>
<feature type="region of interest" description="Disordered" evidence="1">
    <location>
        <begin position="97"/>
        <end position="214"/>
    </location>
</feature>
<dbReference type="Pfam" id="PF01476">
    <property type="entry name" value="LysM"/>
    <property type="match status" value="1"/>
</dbReference>
<feature type="domain" description="LysM" evidence="2">
    <location>
        <begin position="2"/>
        <end position="47"/>
    </location>
</feature>
<dbReference type="SUPFAM" id="SSF54106">
    <property type="entry name" value="LysM domain"/>
    <property type="match status" value="1"/>
</dbReference>
<dbReference type="InterPro" id="IPR036779">
    <property type="entry name" value="LysM_dom_sf"/>
</dbReference>
<dbReference type="RefSeq" id="WP_090947516.1">
    <property type="nucleotide sequence ID" value="NZ_FOJS01000001.1"/>
</dbReference>
<keyword evidence="4" id="KW-1185">Reference proteome</keyword>
<dbReference type="Proteomes" id="UP000198650">
    <property type="component" value="Unassembled WGS sequence"/>
</dbReference>